<dbReference type="GO" id="GO:0032259">
    <property type="term" value="P:methylation"/>
    <property type="evidence" value="ECO:0007669"/>
    <property type="project" value="UniProtKB-KW"/>
</dbReference>
<proteinExistence type="predicted"/>
<keyword evidence="1" id="KW-0812">Transmembrane</keyword>
<keyword evidence="2" id="KW-0489">Methyltransferase</keyword>
<protein>
    <submittedName>
        <fullName evidence="2">Leader peptidase (Prepilin peptidase)/N-methyltransferase</fullName>
        <ecNumber evidence="2">2.1.1.-</ecNumber>
        <ecNumber evidence="2">3.4.23.43</ecNumber>
    </submittedName>
</protein>
<gene>
    <name evidence="2" type="ORF">IW245_002495</name>
</gene>
<dbReference type="GO" id="GO:0004190">
    <property type="term" value="F:aspartic-type endopeptidase activity"/>
    <property type="evidence" value="ECO:0007669"/>
    <property type="project" value="UniProtKB-EC"/>
</dbReference>
<organism evidence="2 3">
    <name type="scientific">Longispora fulva</name>
    <dbReference type="NCBI Taxonomy" id="619741"/>
    <lineage>
        <taxon>Bacteria</taxon>
        <taxon>Bacillati</taxon>
        <taxon>Actinomycetota</taxon>
        <taxon>Actinomycetes</taxon>
        <taxon>Micromonosporales</taxon>
        <taxon>Micromonosporaceae</taxon>
        <taxon>Longispora</taxon>
    </lineage>
</organism>
<feature type="transmembrane region" description="Helical" evidence="1">
    <location>
        <begin position="63"/>
        <end position="82"/>
    </location>
</feature>
<feature type="transmembrane region" description="Helical" evidence="1">
    <location>
        <begin position="121"/>
        <end position="147"/>
    </location>
</feature>
<dbReference type="GO" id="GO:0008168">
    <property type="term" value="F:methyltransferase activity"/>
    <property type="evidence" value="ECO:0007669"/>
    <property type="project" value="UniProtKB-KW"/>
</dbReference>
<evidence type="ECO:0000313" key="2">
    <source>
        <dbReference type="EMBL" id="MBG6136301.1"/>
    </source>
</evidence>
<accession>A0A8J7GEM1</accession>
<sequence>MSNTEDAVAGAVCAAVGCGLLAWRLPTNRPSEMCVLAAWLVLAGVGLILAQIDLAVYRLPTPILAATAFVTTGLIGVTSFLTPDGRRLVTASVFGSLLYGGLYLAASWVSRAQVGLGDVRLAAILGVGLGALGPVPLTIGILAPYVLATPLAVALMLRGGTVVTSIPFGPFMVTAAVLAALQ</sequence>
<evidence type="ECO:0000256" key="1">
    <source>
        <dbReference type="SAM" id="Phobius"/>
    </source>
</evidence>
<feature type="transmembrane region" description="Helical" evidence="1">
    <location>
        <begin position="88"/>
        <end position="109"/>
    </location>
</feature>
<name>A0A8J7GEM1_9ACTN</name>
<feature type="transmembrane region" description="Helical" evidence="1">
    <location>
        <begin position="7"/>
        <end position="25"/>
    </location>
</feature>
<feature type="transmembrane region" description="Helical" evidence="1">
    <location>
        <begin position="159"/>
        <end position="181"/>
    </location>
</feature>
<dbReference type="EC" id="2.1.1.-" evidence="2"/>
<dbReference type="Proteomes" id="UP000622552">
    <property type="component" value="Unassembled WGS sequence"/>
</dbReference>
<dbReference type="RefSeq" id="WP_197003295.1">
    <property type="nucleotide sequence ID" value="NZ_BONS01000036.1"/>
</dbReference>
<keyword evidence="3" id="KW-1185">Reference proteome</keyword>
<dbReference type="AlphaFoldDB" id="A0A8J7GEM1"/>
<comment type="caution">
    <text evidence="2">The sequence shown here is derived from an EMBL/GenBank/DDBJ whole genome shotgun (WGS) entry which is preliminary data.</text>
</comment>
<keyword evidence="2" id="KW-0378">Hydrolase</keyword>
<feature type="transmembrane region" description="Helical" evidence="1">
    <location>
        <begin position="37"/>
        <end position="56"/>
    </location>
</feature>
<keyword evidence="1" id="KW-0472">Membrane</keyword>
<keyword evidence="1" id="KW-1133">Transmembrane helix</keyword>
<evidence type="ECO:0000313" key="3">
    <source>
        <dbReference type="Proteomes" id="UP000622552"/>
    </source>
</evidence>
<reference evidence="2" key="1">
    <citation type="submission" date="2020-11" db="EMBL/GenBank/DDBJ databases">
        <title>Sequencing the genomes of 1000 actinobacteria strains.</title>
        <authorList>
            <person name="Klenk H.-P."/>
        </authorList>
    </citation>
    <scope>NUCLEOTIDE SEQUENCE</scope>
    <source>
        <strain evidence="2">DSM 45356</strain>
    </source>
</reference>
<dbReference type="EMBL" id="JADOUF010000001">
    <property type="protein sequence ID" value="MBG6136301.1"/>
    <property type="molecule type" value="Genomic_DNA"/>
</dbReference>
<dbReference type="EC" id="3.4.23.43" evidence="2"/>
<keyword evidence="2" id="KW-0808">Transferase</keyword>